<dbReference type="PROSITE" id="PS50923">
    <property type="entry name" value="SUSHI"/>
    <property type="match status" value="9"/>
</dbReference>
<feature type="signal peptide" evidence="8">
    <location>
        <begin position="1"/>
        <end position="33"/>
    </location>
</feature>
<feature type="disulfide bond" evidence="7">
    <location>
        <begin position="723"/>
        <end position="750"/>
    </location>
</feature>
<dbReference type="Gene3D" id="2.10.70.10">
    <property type="entry name" value="Complement Module, domain 1"/>
    <property type="match status" value="10"/>
</dbReference>
<feature type="domain" description="Sushi" evidence="9">
    <location>
        <begin position="682"/>
        <end position="752"/>
    </location>
</feature>
<dbReference type="InterPro" id="IPR008197">
    <property type="entry name" value="WAP_dom"/>
</dbReference>
<evidence type="ECO:0000256" key="8">
    <source>
        <dbReference type="SAM" id="SignalP"/>
    </source>
</evidence>
<protein>
    <submittedName>
        <fullName evidence="12">Sushi, von Willebrand factor type A, EGF and pentraxin domain-containing protein 1 isoform X1</fullName>
    </submittedName>
</protein>
<feature type="disulfide bond" evidence="7">
    <location>
        <begin position="242"/>
        <end position="269"/>
    </location>
</feature>
<feature type="domain" description="Sushi" evidence="9">
    <location>
        <begin position="213"/>
        <end position="271"/>
    </location>
</feature>
<evidence type="ECO:0000256" key="2">
    <source>
        <dbReference type="ARBA" id="ARBA00022729"/>
    </source>
</evidence>
<dbReference type="FunFam" id="2.10.70.10:FF:000011">
    <property type="entry name" value="CUB and sushi domain-containing protein 3 isoform A"/>
    <property type="match status" value="1"/>
</dbReference>
<dbReference type="Proteomes" id="UP000515154">
    <property type="component" value="Linkage group LG8"/>
</dbReference>
<keyword evidence="11" id="KW-1185">Reference proteome</keyword>
<evidence type="ECO:0000256" key="4">
    <source>
        <dbReference type="ARBA" id="ARBA00023136"/>
    </source>
</evidence>
<feature type="domain" description="Sushi" evidence="9">
    <location>
        <begin position="352"/>
        <end position="409"/>
    </location>
</feature>
<dbReference type="SMART" id="SM00032">
    <property type="entry name" value="CCP"/>
    <property type="match status" value="10"/>
</dbReference>
<keyword evidence="7" id="KW-0768">Sushi</keyword>
<comment type="caution">
    <text evidence="7">Lacks conserved residue(s) required for the propagation of feature annotation.</text>
</comment>
<feature type="domain" description="WAP" evidence="10">
    <location>
        <begin position="31"/>
        <end position="80"/>
    </location>
</feature>
<evidence type="ECO:0000256" key="5">
    <source>
        <dbReference type="ARBA" id="ARBA00023157"/>
    </source>
</evidence>
<reference evidence="12" key="1">
    <citation type="submission" date="2025-08" db="UniProtKB">
        <authorList>
            <consortium name="RefSeq"/>
        </authorList>
    </citation>
    <scope>IDENTIFICATION</scope>
</reference>
<dbReference type="PANTHER" id="PTHR45656">
    <property type="entry name" value="PROTEIN CBR-CLEC-78"/>
    <property type="match status" value="1"/>
</dbReference>
<feature type="disulfide bond" evidence="7">
    <location>
        <begin position="380"/>
        <end position="407"/>
    </location>
</feature>
<dbReference type="GO" id="GO:0030414">
    <property type="term" value="F:peptidase inhibitor activity"/>
    <property type="evidence" value="ECO:0007669"/>
    <property type="project" value="InterPro"/>
</dbReference>
<name>A0A7E6F0G4_9MOLL</name>
<evidence type="ECO:0000313" key="11">
    <source>
        <dbReference type="Proteomes" id="UP000515154"/>
    </source>
</evidence>
<feature type="domain" description="Sushi" evidence="9">
    <location>
        <begin position="624"/>
        <end position="681"/>
    </location>
</feature>
<sequence length="776" mass="86918">MLALLTRRRIMTSKFTLVLLLYITLRNIQHTLASEDSCPREENVINRTCLKRCETHEDCVSRKKKCLCDGKCGMSCVNKNIRCKAINTKISNGKVVIFPFNQFGAVAKYSCVDSYKLVGLFMRVCQGDLSWSGEEPECVLNTVDGTEKNQCGDPPTVHHAEHDGDKSLKGYPNGHMLDYRCKKGFSARRDSVFRAWCVGGGVWVGPNMTCSHAGCPLLPQIENGRVEILPPSMIASKAQYSCFQGFHLAGRATRTCRPDGTWDGMEPSCERDRCEIDAKFNMVVCNQPPSIENALHNAPREQARFPAGTELMYTCRSTYTASGYQRAMCKGDGTWSGPKMACTKSDDTKPETDCKYPGEVSNGRREGQDFRYPAKVTYFCNEGFQLIGNPVRECQINGQWSGSLPLCNPIRCEKLGPPLNGFITGSGETYNTVLRFSCPEGYKLVGSAERRCMSDGEWSGQLSRCQVSTNDPQARPEKNCGLPGPLWNGYLDGHRTTVGAVFFFRCNVRTTFDGPSFSTQCQDNGAWSHPPPKCWGQCQVPSILNGTVMHSREGMWVDHETFINFRCREGLVLNDTSDIKCINGSWTLIPRCIPETQRSISPVTAPTQKTGTISGLPEEEAWEAPCSAQPPNIENGRRVYIGWKHGDRAKYMCFQGFRLRGDLHMTCRFGRWVGSRPYCDEIFCPNPGKLENGKIHKKGQIGKFEFKAYIVTIRHGDRLLYECDRGYELDGASGATCVDGNWSPIDKPECKPGQHPILHKLWKPIEEQAHSNQYYL</sequence>
<feature type="disulfide bond" evidence="7">
    <location>
        <begin position="538"/>
        <end position="581"/>
    </location>
</feature>
<dbReference type="PANTHER" id="PTHR45656:SF4">
    <property type="entry name" value="PROTEIN CBR-CLEC-78"/>
    <property type="match status" value="1"/>
</dbReference>
<keyword evidence="2 8" id="KW-0732">Signal</keyword>
<comment type="subcellular location">
    <subcellularLocation>
        <location evidence="1">Membrane</location>
    </subcellularLocation>
</comment>
<keyword evidence="6" id="KW-0325">Glycoprotein</keyword>
<feature type="domain" description="Sushi" evidence="9">
    <location>
        <begin position="149"/>
        <end position="212"/>
    </location>
</feature>
<dbReference type="AlphaFoldDB" id="A0A7E6F0G4"/>
<gene>
    <name evidence="12" type="primary">LOC115215203</name>
</gene>
<evidence type="ECO:0000259" key="9">
    <source>
        <dbReference type="PROSITE" id="PS50923"/>
    </source>
</evidence>
<dbReference type="GO" id="GO:0016020">
    <property type="term" value="C:membrane"/>
    <property type="evidence" value="ECO:0007669"/>
    <property type="project" value="UniProtKB-SubCell"/>
</dbReference>
<dbReference type="InterPro" id="IPR000436">
    <property type="entry name" value="Sushi_SCR_CCP_dom"/>
</dbReference>
<dbReference type="GO" id="GO:0005576">
    <property type="term" value="C:extracellular region"/>
    <property type="evidence" value="ECO:0007669"/>
    <property type="project" value="InterPro"/>
</dbReference>
<dbReference type="PROSITE" id="PS51390">
    <property type="entry name" value="WAP"/>
    <property type="match status" value="1"/>
</dbReference>
<evidence type="ECO:0000256" key="1">
    <source>
        <dbReference type="ARBA" id="ARBA00004370"/>
    </source>
</evidence>
<organism evidence="11 12">
    <name type="scientific">Octopus sinensis</name>
    <name type="common">East Asian common octopus</name>
    <dbReference type="NCBI Taxonomy" id="2607531"/>
    <lineage>
        <taxon>Eukaryota</taxon>
        <taxon>Metazoa</taxon>
        <taxon>Spiralia</taxon>
        <taxon>Lophotrochozoa</taxon>
        <taxon>Mollusca</taxon>
        <taxon>Cephalopoda</taxon>
        <taxon>Coleoidea</taxon>
        <taxon>Octopodiformes</taxon>
        <taxon>Octopoda</taxon>
        <taxon>Incirrata</taxon>
        <taxon>Octopodidae</taxon>
        <taxon>Octopus</taxon>
    </lineage>
</organism>
<accession>A0A7E6F0G4</accession>
<feature type="disulfide bond" evidence="7">
    <location>
        <begin position="315"/>
        <end position="342"/>
    </location>
</feature>
<keyword evidence="3" id="KW-0677">Repeat</keyword>
<dbReference type="Pfam" id="PF00084">
    <property type="entry name" value="Sushi"/>
    <property type="match status" value="9"/>
</dbReference>
<evidence type="ECO:0000256" key="3">
    <source>
        <dbReference type="ARBA" id="ARBA00022737"/>
    </source>
</evidence>
<proteinExistence type="predicted"/>
<dbReference type="InterPro" id="IPR035976">
    <property type="entry name" value="Sushi/SCR/CCP_sf"/>
</dbReference>
<feature type="domain" description="Sushi" evidence="9">
    <location>
        <begin position="536"/>
        <end position="594"/>
    </location>
</feature>
<evidence type="ECO:0000256" key="6">
    <source>
        <dbReference type="ARBA" id="ARBA00023180"/>
    </source>
</evidence>
<feature type="domain" description="Sushi" evidence="9">
    <location>
        <begin position="410"/>
        <end position="467"/>
    </location>
</feature>
<evidence type="ECO:0000313" key="12">
    <source>
        <dbReference type="RefSeq" id="XP_036361154.1"/>
    </source>
</evidence>
<feature type="domain" description="Sushi" evidence="9">
    <location>
        <begin position="81"/>
        <end position="140"/>
    </location>
</feature>
<dbReference type="SUPFAM" id="SSF57535">
    <property type="entry name" value="Complement control module/SCR domain"/>
    <property type="match status" value="10"/>
</dbReference>
<evidence type="ECO:0000259" key="10">
    <source>
        <dbReference type="PROSITE" id="PS51390"/>
    </source>
</evidence>
<evidence type="ECO:0000256" key="7">
    <source>
        <dbReference type="PROSITE-ProRule" id="PRU00302"/>
    </source>
</evidence>
<feature type="chain" id="PRO_5028894215" evidence="8">
    <location>
        <begin position="34"/>
        <end position="776"/>
    </location>
</feature>
<dbReference type="InterPro" id="IPR051277">
    <property type="entry name" value="SEZ6_CSMD_C4BPB_Regulators"/>
</dbReference>
<dbReference type="CDD" id="cd00033">
    <property type="entry name" value="CCP"/>
    <property type="match status" value="9"/>
</dbReference>
<feature type="disulfide bond" evidence="7">
    <location>
        <begin position="111"/>
        <end position="138"/>
    </location>
</feature>
<feature type="disulfide bond" evidence="7">
    <location>
        <begin position="438"/>
        <end position="465"/>
    </location>
</feature>
<keyword evidence="4" id="KW-0472">Membrane</keyword>
<dbReference type="RefSeq" id="XP_036361154.1">
    <property type="nucleotide sequence ID" value="XM_036505261.1"/>
</dbReference>
<feature type="domain" description="Sushi" evidence="9">
    <location>
        <begin position="283"/>
        <end position="344"/>
    </location>
</feature>
<keyword evidence="5 7" id="KW-1015">Disulfide bond</keyword>